<dbReference type="InParanoid" id="G3IAI4"/>
<evidence type="ECO:0000313" key="1">
    <source>
        <dbReference type="EMBL" id="EGW03569.1"/>
    </source>
</evidence>
<gene>
    <name evidence="1" type="ORF">I79_020607</name>
</gene>
<accession>G3IAI4</accession>
<protein>
    <submittedName>
        <fullName evidence="1">Uncharacterized protein</fullName>
    </submittedName>
</protein>
<dbReference type="Proteomes" id="UP000001075">
    <property type="component" value="Unassembled WGS sequence"/>
</dbReference>
<proteinExistence type="predicted"/>
<organism evidence="1 2">
    <name type="scientific">Cricetulus griseus</name>
    <name type="common">Chinese hamster</name>
    <name type="synonym">Cricetulus barabensis griseus</name>
    <dbReference type="NCBI Taxonomy" id="10029"/>
    <lineage>
        <taxon>Eukaryota</taxon>
        <taxon>Metazoa</taxon>
        <taxon>Chordata</taxon>
        <taxon>Craniata</taxon>
        <taxon>Vertebrata</taxon>
        <taxon>Euteleostomi</taxon>
        <taxon>Mammalia</taxon>
        <taxon>Eutheria</taxon>
        <taxon>Euarchontoglires</taxon>
        <taxon>Glires</taxon>
        <taxon>Rodentia</taxon>
        <taxon>Myomorpha</taxon>
        <taxon>Muroidea</taxon>
        <taxon>Cricetidae</taxon>
        <taxon>Cricetinae</taxon>
        <taxon>Cricetulus</taxon>
    </lineage>
</organism>
<dbReference type="EMBL" id="JH001715">
    <property type="protein sequence ID" value="EGW03569.1"/>
    <property type="molecule type" value="Genomic_DNA"/>
</dbReference>
<reference evidence="2" key="1">
    <citation type="journal article" date="2011" name="Nat. Biotechnol.">
        <title>The genomic sequence of the Chinese hamster ovary (CHO)-K1 cell line.</title>
        <authorList>
            <person name="Xu X."/>
            <person name="Nagarajan H."/>
            <person name="Lewis N.E."/>
            <person name="Pan S."/>
            <person name="Cai Z."/>
            <person name="Liu X."/>
            <person name="Chen W."/>
            <person name="Xie M."/>
            <person name="Wang W."/>
            <person name="Hammond S."/>
            <person name="Andersen M.R."/>
            <person name="Neff N."/>
            <person name="Passarelli B."/>
            <person name="Koh W."/>
            <person name="Fan H.C."/>
            <person name="Wang J."/>
            <person name="Gui Y."/>
            <person name="Lee K.H."/>
            <person name="Betenbaugh M.J."/>
            <person name="Quake S.R."/>
            <person name="Famili I."/>
            <person name="Palsson B.O."/>
            <person name="Wang J."/>
        </authorList>
    </citation>
    <scope>NUCLEOTIDE SEQUENCE [LARGE SCALE GENOMIC DNA]</scope>
    <source>
        <strain evidence="2">CHO K1 cell line</strain>
    </source>
</reference>
<dbReference type="AlphaFoldDB" id="G3IAI4"/>
<sequence length="63" mass="6874">MHEHVGLQKWSLGRQLLAGTVKLGLQGIGECLGVCSSMRKNWPGKFLGIGDWLVSESELNPNP</sequence>
<evidence type="ECO:0000313" key="2">
    <source>
        <dbReference type="Proteomes" id="UP000001075"/>
    </source>
</evidence>
<name>G3IAI4_CRIGR</name>